<dbReference type="PROSITE" id="PS51355">
    <property type="entry name" value="GLUTATHIONE_PEROXID_3"/>
    <property type="match status" value="1"/>
</dbReference>
<dbReference type="GO" id="GO:0006979">
    <property type="term" value="P:response to oxidative stress"/>
    <property type="evidence" value="ECO:0007669"/>
    <property type="project" value="InterPro"/>
</dbReference>
<gene>
    <name evidence="5" type="ORF">Vbra_15794</name>
</gene>
<dbReference type="OrthoDB" id="446890at2759"/>
<proteinExistence type="inferred from homology"/>
<feature type="signal peptide" evidence="4">
    <location>
        <begin position="1"/>
        <end position="24"/>
    </location>
</feature>
<feature type="chain" id="PRO_5005189500" description="Glutathione peroxidase" evidence="4">
    <location>
        <begin position="25"/>
        <end position="327"/>
    </location>
</feature>
<dbReference type="PANTHER" id="PTHR11592:SF78">
    <property type="entry name" value="GLUTATHIONE PEROXIDASE"/>
    <property type="match status" value="1"/>
</dbReference>
<dbReference type="EMBL" id="CDMY01000466">
    <property type="protein sequence ID" value="CEM15555.1"/>
    <property type="molecule type" value="Genomic_DNA"/>
</dbReference>
<dbReference type="Gene3D" id="3.40.30.10">
    <property type="entry name" value="Glutaredoxin"/>
    <property type="match status" value="1"/>
</dbReference>
<dbReference type="Pfam" id="PF00255">
    <property type="entry name" value="GSHPx"/>
    <property type="match status" value="1"/>
</dbReference>
<evidence type="ECO:0000256" key="3">
    <source>
        <dbReference type="ARBA" id="ARBA00023002"/>
    </source>
</evidence>
<keyword evidence="6" id="KW-1185">Reference proteome</keyword>
<keyword evidence="2" id="KW-0575">Peroxidase</keyword>
<accession>A0A0G4FMZ4</accession>
<keyword evidence="3" id="KW-0560">Oxidoreductase</keyword>
<dbReference type="PhylomeDB" id="A0A0G4FMZ4"/>
<organism evidence="5 6">
    <name type="scientific">Vitrella brassicaformis (strain CCMP3155)</name>
    <dbReference type="NCBI Taxonomy" id="1169540"/>
    <lineage>
        <taxon>Eukaryota</taxon>
        <taxon>Sar</taxon>
        <taxon>Alveolata</taxon>
        <taxon>Colpodellida</taxon>
        <taxon>Vitrellaceae</taxon>
        <taxon>Vitrella</taxon>
    </lineage>
</organism>
<dbReference type="VEuPathDB" id="CryptoDB:Vbra_15794"/>
<dbReference type="InterPro" id="IPR000889">
    <property type="entry name" value="Glutathione_peroxidase"/>
</dbReference>
<protein>
    <recommendedName>
        <fullName evidence="7">Glutathione peroxidase</fullName>
    </recommendedName>
</protein>
<reference evidence="5 6" key="1">
    <citation type="submission" date="2014-11" db="EMBL/GenBank/DDBJ databases">
        <authorList>
            <person name="Zhu J."/>
            <person name="Qi W."/>
            <person name="Song R."/>
        </authorList>
    </citation>
    <scope>NUCLEOTIDE SEQUENCE [LARGE SCALE GENOMIC DNA]</scope>
</reference>
<dbReference type="PANTHER" id="PTHR11592">
    <property type="entry name" value="GLUTATHIONE PEROXIDASE"/>
    <property type="match status" value="1"/>
</dbReference>
<dbReference type="InterPro" id="IPR036249">
    <property type="entry name" value="Thioredoxin-like_sf"/>
</dbReference>
<evidence type="ECO:0000313" key="5">
    <source>
        <dbReference type="EMBL" id="CEM15555.1"/>
    </source>
</evidence>
<comment type="similarity">
    <text evidence="1">Belongs to the glutathione peroxidase family.</text>
</comment>
<dbReference type="Proteomes" id="UP000041254">
    <property type="component" value="Unassembled WGS sequence"/>
</dbReference>
<evidence type="ECO:0008006" key="7">
    <source>
        <dbReference type="Google" id="ProtNLM"/>
    </source>
</evidence>
<dbReference type="SUPFAM" id="SSF52833">
    <property type="entry name" value="Thioredoxin-like"/>
    <property type="match status" value="1"/>
</dbReference>
<keyword evidence="4" id="KW-0732">Signal</keyword>
<name>A0A0G4FMZ4_VITBC</name>
<evidence type="ECO:0000256" key="2">
    <source>
        <dbReference type="ARBA" id="ARBA00022559"/>
    </source>
</evidence>
<dbReference type="STRING" id="1169540.A0A0G4FMZ4"/>
<evidence type="ECO:0000256" key="4">
    <source>
        <dbReference type="SAM" id="SignalP"/>
    </source>
</evidence>
<dbReference type="GO" id="GO:0004601">
    <property type="term" value="F:peroxidase activity"/>
    <property type="evidence" value="ECO:0007669"/>
    <property type="project" value="UniProtKB-KW"/>
</dbReference>
<dbReference type="InParanoid" id="A0A0G4FMZ4"/>
<evidence type="ECO:0000256" key="1">
    <source>
        <dbReference type="ARBA" id="ARBA00006926"/>
    </source>
</evidence>
<dbReference type="AlphaFoldDB" id="A0A0G4FMZ4"/>
<evidence type="ECO:0000313" key="6">
    <source>
        <dbReference type="Proteomes" id="UP000041254"/>
    </source>
</evidence>
<sequence>MAVPLICPSLSLFISSLWLALAAAFQPPSRPSSSNALTTCARHIASRPPRLHAVKDSSGALDIDAETPRRVFLGGVGAAGIGVITLTAGGMGASAAAGEGEEGGEGSRLSEIASDIEYNEISSVRGLEIPLRKKSIPIEKFLGRRATLVVNIKLDDPESRQIGELKYLVDKYWKQGLTVMMFPTLQGWAEPDTDDTLRIRVYQTFGFGQYPQAVCFDKVDVIGPQAHPLYTYLGRQLRNPIAGKSWENISLNYEKFLLDGDGVPVRRYPRQWDPLEIEYDLRALLDGRQLGAPSKEFQLAWLKAERERKKDTYAYRENYNYFVDKAS</sequence>